<protein>
    <recommendedName>
        <fullName evidence="1">Glyoxalase-related protein domain-containing protein</fullName>
    </recommendedName>
</protein>
<dbReference type="Pfam" id="PF20066">
    <property type="entry name" value="Glyoxalase_8"/>
    <property type="match status" value="1"/>
</dbReference>
<dbReference type="AlphaFoldDB" id="A0AAE3XCY6"/>
<reference evidence="2" key="1">
    <citation type="submission" date="2023-07" db="EMBL/GenBank/DDBJ databases">
        <title>Sorghum-associated microbial communities from plants grown in Nebraska, USA.</title>
        <authorList>
            <person name="Schachtman D."/>
        </authorList>
    </citation>
    <scope>NUCLEOTIDE SEQUENCE</scope>
    <source>
        <strain evidence="2">BE330</strain>
    </source>
</reference>
<dbReference type="RefSeq" id="WP_309853024.1">
    <property type="nucleotide sequence ID" value="NZ_JAVDQJ010000004.1"/>
</dbReference>
<evidence type="ECO:0000313" key="3">
    <source>
        <dbReference type="Proteomes" id="UP001185331"/>
    </source>
</evidence>
<comment type="caution">
    <text evidence="2">The sequence shown here is derived from an EMBL/GenBank/DDBJ whole genome shotgun (WGS) entry which is preliminary data.</text>
</comment>
<dbReference type="EMBL" id="JAVDQK010000005">
    <property type="protein sequence ID" value="MDR6218618.1"/>
    <property type="molecule type" value="Genomic_DNA"/>
</dbReference>
<sequence length="236" mass="26279">MQHTSNPKVQARHLQRLLTEAGTPTSHAQAQQLVARSLGFPSWQALKAVPPAPPQPVLAYVLDVIMHYGDGQTYTEELWLASADERAETRAYLLGLLDLFDLRGHCTLIDRRTRTALNPGEALTTRAETLRIFLESSEYHRMTGNDLPEVLLTIGHHARDVSHLLDRLAPDVVRAALLDEGRAGPHTDRLARHLLRRTPQGPAYLDPRELLRWLAVKASQDPAWCGAHEATLPLSA</sequence>
<dbReference type="InterPro" id="IPR045517">
    <property type="entry name" value="Glyoxalase_8"/>
</dbReference>
<evidence type="ECO:0000313" key="2">
    <source>
        <dbReference type="EMBL" id="MDR6218618.1"/>
    </source>
</evidence>
<gene>
    <name evidence="2" type="ORF">J2Y00_002215</name>
</gene>
<proteinExistence type="predicted"/>
<feature type="domain" description="Glyoxalase-related protein" evidence="1">
    <location>
        <begin position="5"/>
        <end position="52"/>
    </location>
</feature>
<name>A0AAE3XCY6_9DEIO</name>
<organism evidence="2 3">
    <name type="scientific">Deinococcus soli</name>
    <name type="common">ex Cha et al. 2016</name>
    <dbReference type="NCBI Taxonomy" id="1309411"/>
    <lineage>
        <taxon>Bacteria</taxon>
        <taxon>Thermotogati</taxon>
        <taxon>Deinococcota</taxon>
        <taxon>Deinococci</taxon>
        <taxon>Deinococcales</taxon>
        <taxon>Deinococcaceae</taxon>
        <taxon>Deinococcus</taxon>
    </lineage>
</organism>
<accession>A0AAE3XCY6</accession>
<dbReference type="Proteomes" id="UP001185331">
    <property type="component" value="Unassembled WGS sequence"/>
</dbReference>
<evidence type="ECO:0000259" key="1">
    <source>
        <dbReference type="Pfam" id="PF20066"/>
    </source>
</evidence>